<dbReference type="EMBL" id="CP011310">
    <property type="protein sequence ID" value="AKQ43099.2"/>
    <property type="molecule type" value="Genomic_DNA"/>
</dbReference>
<dbReference type="AlphaFoldDB" id="A0A0H4VJE7"/>
<reference evidence="2 3" key="1">
    <citation type="journal article" date="2015" name="Int. J. Syst. Evol. Microbiol.">
        <title>Erythrobacter atlanticus sp. nov., a bacterium from ocean sediment able to degrade polycyclic aromatic hydrocarbons.</title>
        <authorList>
            <person name="Zhuang L."/>
            <person name="Liu Y."/>
            <person name="Wang L."/>
            <person name="Wang W."/>
            <person name="Shao Z."/>
        </authorList>
    </citation>
    <scope>NUCLEOTIDE SEQUENCE [LARGE SCALE GENOMIC DNA]</scope>
    <source>
        <strain evidence="3">s21-N3</strain>
    </source>
</reference>
<evidence type="ECO:0000313" key="3">
    <source>
        <dbReference type="Proteomes" id="UP000059113"/>
    </source>
</evidence>
<gene>
    <name evidence="2" type="ORF">CP97_02840</name>
</gene>
<sequence length="51" mass="5407">MLGFESDNQAMAHAIAYTRNLAPDVHEYARVAVVSFCALALIAAGQALPFA</sequence>
<organism evidence="2 3">
    <name type="scientific">Aurantiacibacter atlanticus</name>
    <dbReference type="NCBI Taxonomy" id="1648404"/>
    <lineage>
        <taxon>Bacteria</taxon>
        <taxon>Pseudomonadati</taxon>
        <taxon>Pseudomonadota</taxon>
        <taxon>Alphaproteobacteria</taxon>
        <taxon>Sphingomonadales</taxon>
        <taxon>Erythrobacteraceae</taxon>
        <taxon>Aurantiacibacter</taxon>
    </lineage>
</organism>
<keyword evidence="3" id="KW-1185">Reference proteome</keyword>
<evidence type="ECO:0000313" key="2">
    <source>
        <dbReference type="EMBL" id="AKQ43099.2"/>
    </source>
</evidence>
<keyword evidence="1" id="KW-1133">Transmembrane helix</keyword>
<name>A0A0H4VJE7_9SPHN</name>
<dbReference type="KEGG" id="ery:CP97_02840"/>
<feature type="transmembrane region" description="Helical" evidence="1">
    <location>
        <begin position="28"/>
        <end position="48"/>
    </location>
</feature>
<dbReference type="Proteomes" id="UP000059113">
    <property type="component" value="Chromosome"/>
</dbReference>
<proteinExistence type="predicted"/>
<protein>
    <submittedName>
        <fullName evidence="2">Uncharacterized protein</fullName>
    </submittedName>
</protein>
<dbReference type="STRING" id="1648404.CP97_02840"/>
<keyword evidence="1" id="KW-0812">Transmembrane</keyword>
<reference evidence="3" key="2">
    <citation type="submission" date="2015-04" db="EMBL/GenBank/DDBJ databases">
        <title>The complete genome sequence of Erythrobacter sp. s21-N3.</title>
        <authorList>
            <person name="Zhuang L."/>
            <person name="Liu Y."/>
            <person name="Shao Z."/>
        </authorList>
    </citation>
    <scope>NUCLEOTIDE SEQUENCE [LARGE SCALE GENOMIC DNA]</scope>
    <source>
        <strain evidence="3">s21-N3</strain>
    </source>
</reference>
<keyword evidence="1" id="KW-0472">Membrane</keyword>
<accession>A0A0H4VJE7</accession>
<evidence type="ECO:0000256" key="1">
    <source>
        <dbReference type="SAM" id="Phobius"/>
    </source>
</evidence>